<dbReference type="OrthoDB" id="275876at2759"/>
<evidence type="ECO:0000256" key="4">
    <source>
        <dbReference type="ARBA" id="ARBA00040565"/>
    </source>
</evidence>
<dbReference type="PANTHER" id="PTHR10746:SF6">
    <property type="entry name" value="LARGE RIBOSOMAL SUBUNIT PROTEIN UL4M"/>
    <property type="match status" value="1"/>
</dbReference>
<dbReference type="GO" id="GO:1990904">
    <property type="term" value="C:ribonucleoprotein complex"/>
    <property type="evidence" value="ECO:0007669"/>
    <property type="project" value="UniProtKB-KW"/>
</dbReference>
<comment type="similarity">
    <text evidence="1">Belongs to the universal ribosomal protein uL4 family.</text>
</comment>
<dbReference type="FunFam" id="3.40.1370.10:FF:000016">
    <property type="entry name" value="60S ribosomal protein L4, mitochondrial"/>
    <property type="match status" value="1"/>
</dbReference>
<evidence type="ECO:0000313" key="6">
    <source>
        <dbReference type="EMBL" id="KAG9235227.1"/>
    </source>
</evidence>
<proteinExistence type="inferred from homology"/>
<name>A0A9P8C6G3_9HELO</name>
<organism evidence="6 7">
    <name type="scientific">Amylocarpus encephaloides</name>
    <dbReference type="NCBI Taxonomy" id="45428"/>
    <lineage>
        <taxon>Eukaryota</taxon>
        <taxon>Fungi</taxon>
        <taxon>Dikarya</taxon>
        <taxon>Ascomycota</taxon>
        <taxon>Pezizomycotina</taxon>
        <taxon>Leotiomycetes</taxon>
        <taxon>Helotiales</taxon>
        <taxon>Helotiales incertae sedis</taxon>
        <taxon>Amylocarpus</taxon>
    </lineage>
</organism>
<keyword evidence="3" id="KW-0687">Ribonucleoprotein</keyword>
<dbReference type="Proteomes" id="UP000824998">
    <property type="component" value="Unassembled WGS sequence"/>
</dbReference>
<comment type="caution">
    <text evidence="6">The sequence shown here is derived from an EMBL/GenBank/DDBJ whole genome shotgun (WGS) entry which is preliminary data.</text>
</comment>
<dbReference type="SUPFAM" id="SSF52166">
    <property type="entry name" value="Ribosomal protein L4"/>
    <property type="match status" value="1"/>
</dbReference>
<dbReference type="GO" id="GO:0006412">
    <property type="term" value="P:translation"/>
    <property type="evidence" value="ECO:0007669"/>
    <property type="project" value="InterPro"/>
</dbReference>
<keyword evidence="2 6" id="KW-0689">Ribosomal protein</keyword>
<dbReference type="EMBL" id="MU251438">
    <property type="protein sequence ID" value="KAG9235227.1"/>
    <property type="molecule type" value="Genomic_DNA"/>
</dbReference>
<dbReference type="Gene3D" id="3.40.1370.10">
    <property type="match status" value="1"/>
</dbReference>
<evidence type="ECO:0000313" key="7">
    <source>
        <dbReference type="Proteomes" id="UP000824998"/>
    </source>
</evidence>
<evidence type="ECO:0000256" key="5">
    <source>
        <dbReference type="SAM" id="MobiDB-lite"/>
    </source>
</evidence>
<dbReference type="GO" id="GO:0003735">
    <property type="term" value="F:structural constituent of ribosome"/>
    <property type="evidence" value="ECO:0007669"/>
    <property type="project" value="InterPro"/>
</dbReference>
<evidence type="ECO:0000256" key="3">
    <source>
        <dbReference type="ARBA" id="ARBA00023274"/>
    </source>
</evidence>
<dbReference type="GO" id="GO:0005840">
    <property type="term" value="C:ribosome"/>
    <property type="evidence" value="ECO:0007669"/>
    <property type="project" value="UniProtKB-KW"/>
</dbReference>
<protein>
    <recommendedName>
        <fullName evidence="4">Large ribosomal subunit protein uL4m</fullName>
    </recommendedName>
</protein>
<evidence type="ECO:0000256" key="2">
    <source>
        <dbReference type="ARBA" id="ARBA00022980"/>
    </source>
</evidence>
<gene>
    <name evidence="6" type="ORF">BJ875DRAFT_483446</name>
</gene>
<dbReference type="InterPro" id="IPR002136">
    <property type="entry name" value="Ribosomal_uL4"/>
</dbReference>
<feature type="region of interest" description="Disordered" evidence="5">
    <location>
        <begin position="135"/>
        <end position="166"/>
    </location>
</feature>
<sequence>MATKGLQGLSKSLGLLRLSTGSRDPLTHCLAPSISRSMATVTSLPSHHASAFEYSSSQSTQTNNVITTPNVLTTIYKFPTMEPVQFQEYSSKYLRLPLRRDLLHRAVVFEGDGSRQGTASSKTRWMVHGAKRKIRPQKGTGSARLGSRQSPMLRGGGKSFGPHPRDFSTELPRKMYDLAWRTALSYRYRKGELIICEDGMDIKYPKEVQDSAKFQPSYLAEMFLYNHWGKSNGKSLIITNEYRPSLFEPMEKVREHGRARIGAEIDVKDLLTLSRIIIEKSALEQMLREHQSDLVPR</sequence>
<dbReference type="InterPro" id="IPR013005">
    <property type="entry name" value="Ribosomal_uL4-like"/>
</dbReference>
<keyword evidence="7" id="KW-1185">Reference proteome</keyword>
<evidence type="ECO:0000256" key="1">
    <source>
        <dbReference type="ARBA" id="ARBA00010528"/>
    </source>
</evidence>
<dbReference type="Pfam" id="PF00573">
    <property type="entry name" value="Ribosomal_L4"/>
    <property type="match status" value="1"/>
</dbReference>
<dbReference type="InterPro" id="IPR023574">
    <property type="entry name" value="Ribosomal_uL4_dom_sf"/>
</dbReference>
<dbReference type="PANTHER" id="PTHR10746">
    <property type="entry name" value="50S RIBOSOMAL PROTEIN L4"/>
    <property type="match status" value="1"/>
</dbReference>
<accession>A0A9P8C6G3</accession>
<dbReference type="AlphaFoldDB" id="A0A9P8C6G3"/>
<reference evidence="6" key="1">
    <citation type="journal article" date="2021" name="IMA Fungus">
        <title>Genomic characterization of three marine fungi, including Emericellopsis atlantica sp. nov. with signatures of a generalist lifestyle and marine biomass degradation.</title>
        <authorList>
            <person name="Hagestad O.C."/>
            <person name="Hou L."/>
            <person name="Andersen J.H."/>
            <person name="Hansen E.H."/>
            <person name="Altermark B."/>
            <person name="Li C."/>
            <person name="Kuhnert E."/>
            <person name="Cox R.J."/>
            <person name="Crous P.W."/>
            <person name="Spatafora J.W."/>
            <person name="Lail K."/>
            <person name="Amirebrahimi M."/>
            <person name="Lipzen A."/>
            <person name="Pangilinan J."/>
            <person name="Andreopoulos W."/>
            <person name="Hayes R.D."/>
            <person name="Ng V."/>
            <person name="Grigoriev I.V."/>
            <person name="Jackson S.A."/>
            <person name="Sutton T.D.S."/>
            <person name="Dobson A.D.W."/>
            <person name="Rama T."/>
        </authorList>
    </citation>
    <scope>NUCLEOTIDE SEQUENCE</scope>
    <source>
        <strain evidence="6">TRa018bII</strain>
    </source>
</reference>